<dbReference type="FunFam" id="3.90.430.10:FF:000001">
    <property type="entry name" value="Copper fist DNA-binding protein"/>
    <property type="match status" value="1"/>
</dbReference>
<evidence type="ECO:0000259" key="9">
    <source>
        <dbReference type="PROSITE" id="PS50073"/>
    </source>
</evidence>
<dbReference type="GO" id="GO:0000981">
    <property type="term" value="F:DNA-binding transcription factor activity, RNA polymerase II-specific"/>
    <property type="evidence" value="ECO:0007669"/>
    <property type="project" value="TreeGrafter"/>
</dbReference>
<dbReference type="Proteomes" id="UP000807306">
    <property type="component" value="Unassembled WGS sequence"/>
</dbReference>
<feature type="domain" description="Copper-fist" evidence="9">
    <location>
        <begin position="1"/>
        <end position="40"/>
    </location>
</feature>
<evidence type="ECO:0000256" key="3">
    <source>
        <dbReference type="ARBA" id="ARBA00022833"/>
    </source>
</evidence>
<dbReference type="OrthoDB" id="5600085at2759"/>
<dbReference type="SUPFAM" id="SSF57879">
    <property type="entry name" value="Zinc domain conserved in yeast copper-regulated transcription factors"/>
    <property type="match status" value="1"/>
</dbReference>
<dbReference type="GO" id="GO:0045944">
    <property type="term" value="P:positive regulation of transcription by RNA polymerase II"/>
    <property type="evidence" value="ECO:0007669"/>
    <property type="project" value="TreeGrafter"/>
</dbReference>
<evidence type="ECO:0000256" key="6">
    <source>
        <dbReference type="ARBA" id="ARBA00023163"/>
    </source>
</evidence>
<evidence type="ECO:0000256" key="5">
    <source>
        <dbReference type="ARBA" id="ARBA00023015"/>
    </source>
</evidence>
<proteinExistence type="predicted"/>
<dbReference type="PANTHER" id="PTHR28088">
    <property type="entry name" value="TRANSCRIPTIONAL ACTIVATOR HAA1-RELATED"/>
    <property type="match status" value="1"/>
</dbReference>
<feature type="region of interest" description="Disordered" evidence="8">
    <location>
        <begin position="61"/>
        <end position="83"/>
    </location>
</feature>
<keyword evidence="6" id="KW-0804">Transcription</keyword>
<dbReference type="GO" id="GO:0006878">
    <property type="term" value="P:intracellular copper ion homeostasis"/>
    <property type="evidence" value="ECO:0007669"/>
    <property type="project" value="TreeGrafter"/>
</dbReference>
<dbReference type="PRINTS" id="PR00617">
    <property type="entry name" value="COPPERFIST"/>
</dbReference>
<accession>A0A9P6ET99</accession>
<dbReference type="SMART" id="SM00412">
    <property type="entry name" value="Cu_FIST"/>
    <property type="match status" value="1"/>
</dbReference>
<evidence type="ECO:0000256" key="2">
    <source>
        <dbReference type="ARBA" id="ARBA00022723"/>
    </source>
</evidence>
<protein>
    <recommendedName>
        <fullName evidence="9">Copper-fist domain-containing protein</fullName>
    </recommendedName>
</protein>
<keyword evidence="4" id="KW-0186">Copper</keyword>
<evidence type="ECO:0000256" key="8">
    <source>
        <dbReference type="SAM" id="MobiDB-lite"/>
    </source>
</evidence>
<evidence type="ECO:0000313" key="11">
    <source>
        <dbReference type="Proteomes" id="UP000807306"/>
    </source>
</evidence>
<dbReference type="Gene3D" id="3.90.430.10">
    <property type="entry name" value="Copper fist DNA-binding domain"/>
    <property type="match status" value="1"/>
</dbReference>
<evidence type="ECO:0000256" key="4">
    <source>
        <dbReference type="ARBA" id="ARBA00023008"/>
    </source>
</evidence>
<sequence>MVYVNSKKYACESCIKGHRSSSCHHSDRPLFEIKKKGRPVSQCTSCRELRQSKKLHSKCTCDHRPQGSQVPVQPVSSNSTSKTKRFIPIIPSLPNGLKDALSSGDNSSPADARQRVDSLLNPCTCKSLWKCKCQAIAKKTNAIPHSAHNTVTGLNALADAAATMQSCCSTLPVSSSLPEVPPTTGRKSARPRSPPSSHHGPNKRQRQEKSLSGHVTSSNLDLPPLLYDSASLVADASSNSSGTLPDFGFMAPPMSQITSLAGSGCTCGVQCACPGCTEHRGRGQANPDRRSCADGCGTCIDHSLGMSLPQTGGAASSSFMASGLTDLDDSASVFGPSANPSTSSKESILDKFFARAAALPLPPQHRRMSIDPMDTSVYITATGIPQVNLPKLECCGGQCTCPDGQCSCQENCVGCGSTDEQEARPWEESVERGLPLFEEVSPQRVVRSCCAGGA</sequence>
<feature type="compositionally biased region" description="Low complexity" evidence="8">
    <location>
        <begin position="66"/>
        <end position="77"/>
    </location>
</feature>
<comment type="caution">
    <text evidence="10">The sequence shown here is derived from an EMBL/GenBank/DDBJ whole genome shotgun (WGS) entry which is preliminary data.</text>
</comment>
<dbReference type="PROSITE" id="PS50073">
    <property type="entry name" value="COPPER_FIST_2"/>
    <property type="match status" value="1"/>
</dbReference>
<dbReference type="EMBL" id="MU157824">
    <property type="protein sequence ID" value="KAF9535781.1"/>
    <property type="molecule type" value="Genomic_DNA"/>
</dbReference>
<keyword evidence="11" id="KW-1185">Reference proteome</keyword>
<reference evidence="10" key="1">
    <citation type="submission" date="2020-11" db="EMBL/GenBank/DDBJ databases">
        <authorList>
            <consortium name="DOE Joint Genome Institute"/>
            <person name="Ahrendt S."/>
            <person name="Riley R."/>
            <person name="Andreopoulos W."/>
            <person name="Labutti K."/>
            <person name="Pangilinan J."/>
            <person name="Ruiz-Duenas F.J."/>
            <person name="Barrasa J.M."/>
            <person name="Sanchez-Garcia M."/>
            <person name="Camarero S."/>
            <person name="Miyauchi S."/>
            <person name="Serrano A."/>
            <person name="Linde D."/>
            <person name="Babiker R."/>
            <person name="Drula E."/>
            <person name="Ayuso-Fernandez I."/>
            <person name="Pacheco R."/>
            <person name="Padilla G."/>
            <person name="Ferreira P."/>
            <person name="Barriuso J."/>
            <person name="Kellner H."/>
            <person name="Castanera R."/>
            <person name="Alfaro M."/>
            <person name="Ramirez L."/>
            <person name="Pisabarro A.G."/>
            <person name="Kuo A."/>
            <person name="Tritt A."/>
            <person name="Lipzen A."/>
            <person name="He G."/>
            <person name="Yan M."/>
            <person name="Ng V."/>
            <person name="Cullen D."/>
            <person name="Martin F."/>
            <person name="Rosso M.-N."/>
            <person name="Henrissat B."/>
            <person name="Hibbett D."/>
            <person name="Martinez A.T."/>
            <person name="Grigoriev I.V."/>
        </authorList>
    </citation>
    <scope>NUCLEOTIDE SEQUENCE</scope>
    <source>
        <strain evidence="10">CBS 506.95</strain>
    </source>
</reference>
<comment type="subcellular location">
    <subcellularLocation>
        <location evidence="1">Nucleus</location>
    </subcellularLocation>
</comment>
<evidence type="ECO:0000256" key="1">
    <source>
        <dbReference type="ARBA" id="ARBA00004123"/>
    </source>
</evidence>
<organism evidence="10 11">
    <name type="scientific">Crepidotus variabilis</name>
    <dbReference type="NCBI Taxonomy" id="179855"/>
    <lineage>
        <taxon>Eukaryota</taxon>
        <taxon>Fungi</taxon>
        <taxon>Dikarya</taxon>
        <taxon>Basidiomycota</taxon>
        <taxon>Agaricomycotina</taxon>
        <taxon>Agaricomycetes</taxon>
        <taxon>Agaricomycetidae</taxon>
        <taxon>Agaricales</taxon>
        <taxon>Agaricineae</taxon>
        <taxon>Crepidotaceae</taxon>
        <taxon>Crepidotus</taxon>
    </lineage>
</organism>
<keyword evidence="5" id="KW-0805">Transcription regulation</keyword>
<dbReference type="InterPro" id="IPR036395">
    <property type="entry name" value="Cu_fist_DNA-bd_dom_sf"/>
</dbReference>
<dbReference type="GO" id="GO:0006879">
    <property type="term" value="P:intracellular iron ion homeostasis"/>
    <property type="evidence" value="ECO:0007669"/>
    <property type="project" value="TreeGrafter"/>
</dbReference>
<dbReference type="InterPro" id="IPR001083">
    <property type="entry name" value="Cu_fist_DNA-bd_dom"/>
</dbReference>
<dbReference type="GO" id="GO:0005507">
    <property type="term" value="F:copper ion binding"/>
    <property type="evidence" value="ECO:0007669"/>
    <property type="project" value="InterPro"/>
</dbReference>
<dbReference type="PANTHER" id="PTHR28088:SF5">
    <property type="entry name" value="TRANSCRIPTIONAL ACTIVATOR HAA1-RELATED"/>
    <property type="match status" value="1"/>
</dbReference>
<evidence type="ECO:0000256" key="7">
    <source>
        <dbReference type="ARBA" id="ARBA00023242"/>
    </source>
</evidence>
<keyword evidence="3" id="KW-0862">Zinc</keyword>
<dbReference type="AlphaFoldDB" id="A0A9P6ET99"/>
<keyword evidence="7" id="KW-0539">Nucleus</keyword>
<dbReference type="GO" id="GO:0005634">
    <property type="term" value="C:nucleus"/>
    <property type="evidence" value="ECO:0007669"/>
    <property type="project" value="UniProtKB-SubCell"/>
</dbReference>
<dbReference type="GO" id="GO:0000978">
    <property type="term" value="F:RNA polymerase II cis-regulatory region sequence-specific DNA binding"/>
    <property type="evidence" value="ECO:0007669"/>
    <property type="project" value="TreeGrafter"/>
</dbReference>
<feature type="region of interest" description="Disordered" evidence="8">
    <location>
        <begin position="171"/>
        <end position="215"/>
    </location>
</feature>
<dbReference type="SMART" id="SM01090">
    <property type="entry name" value="Copper-fist"/>
    <property type="match status" value="1"/>
</dbReference>
<dbReference type="InterPro" id="IPR051763">
    <property type="entry name" value="Copper_Homeo_Regul"/>
</dbReference>
<gene>
    <name evidence="10" type="ORF">CPB83DRAFT_802372</name>
</gene>
<evidence type="ECO:0000313" key="10">
    <source>
        <dbReference type="EMBL" id="KAF9535781.1"/>
    </source>
</evidence>
<name>A0A9P6ET99_9AGAR</name>
<feature type="compositionally biased region" description="Low complexity" evidence="8">
    <location>
        <begin position="171"/>
        <end position="186"/>
    </location>
</feature>
<keyword evidence="2" id="KW-0479">Metal-binding</keyword>
<dbReference type="Pfam" id="PF00649">
    <property type="entry name" value="Copper-fist"/>
    <property type="match status" value="1"/>
</dbReference>